<evidence type="ECO:0000313" key="1">
    <source>
        <dbReference type="EMBL" id="GAG70189.1"/>
    </source>
</evidence>
<dbReference type="PANTHER" id="PTHR42188:SF1">
    <property type="entry name" value="23S RRNA-SPECIFIC ENDONUCLEASE VAPC20"/>
    <property type="match status" value="1"/>
</dbReference>
<gene>
    <name evidence="1" type="ORF">S01H4_08509</name>
</gene>
<accession>X0ZL94</accession>
<protein>
    <submittedName>
        <fullName evidence="1">Uncharacterized protein</fullName>
    </submittedName>
</protein>
<name>X0ZL94_9ZZZZ</name>
<dbReference type="InterPro" id="IPR029060">
    <property type="entry name" value="PIN-like_dom_sf"/>
</dbReference>
<dbReference type="AlphaFoldDB" id="X0ZL94"/>
<reference evidence="1" key="1">
    <citation type="journal article" date="2014" name="Front. Microbiol.">
        <title>High frequency of phylogenetically diverse reductive dehalogenase-homologous genes in deep subseafloor sedimentary metagenomes.</title>
        <authorList>
            <person name="Kawai M."/>
            <person name="Futagami T."/>
            <person name="Toyoda A."/>
            <person name="Takaki Y."/>
            <person name="Nishi S."/>
            <person name="Hori S."/>
            <person name="Arai W."/>
            <person name="Tsubouchi T."/>
            <person name="Morono Y."/>
            <person name="Uchiyama I."/>
            <person name="Ito T."/>
            <person name="Fujiyama A."/>
            <person name="Inagaki F."/>
            <person name="Takami H."/>
        </authorList>
    </citation>
    <scope>NUCLEOTIDE SEQUENCE</scope>
    <source>
        <strain evidence="1">Expedition CK06-06</strain>
    </source>
</reference>
<dbReference type="InterPro" id="IPR039018">
    <property type="entry name" value="VapC20-like"/>
</dbReference>
<dbReference type="PANTHER" id="PTHR42188">
    <property type="entry name" value="23S RRNA-SPECIFIC ENDONUCLEASE VAPC20"/>
    <property type="match status" value="1"/>
</dbReference>
<dbReference type="Gene3D" id="3.40.50.1010">
    <property type="entry name" value="5'-nuclease"/>
    <property type="match status" value="1"/>
</dbReference>
<dbReference type="GO" id="GO:0016075">
    <property type="term" value="P:rRNA catabolic process"/>
    <property type="evidence" value="ECO:0007669"/>
    <property type="project" value="TreeGrafter"/>
</dbReference>
<dbReference type="SUPFAM" id="SSF88723">
    <property type="entry name" value="PIN domain-like"/>
    <property type="match status" value="1"/>
</dbReference>
<comment type="caution">
    <text evidence="1">The sequence shown here is derived from an EMBL/GenBank/DDBJ whole genome shotgun (WGS) entry which is preliminary data.</text>
</comment>
<proteinExistence type="predicted"/>
<sequence>MIQIAVFLDSGFLLGLCHPKDKYAKVSEEILKTLSTSDQGLLYISDFIISEVTTLVAVRSGNDIKVLEHLGKLVWGNERIVTVLQSSSEIVLNSWKLFKKVNAIDLKGKGTMSFVDITSVILCKNHQIDSIVSFDPHFDRFLIRIYK</sequence>
<dbReference type="GO" id="GO:0004521">
    <property type="term" value="F:RNA endonuclease activity"/>
    <property type="evidence" value="ECO:0007669"/>
    <property type="project" value="InterPro"/>
</dbReference>
<organism evidence="1">
    <name type="scientific">marine sediment metagenome</name>
    <dbReference type="NCBI Taxonomy" id="412755"/>
    <lineage>
        <taxon>unclassified sequences</taxon>
        <taxon>metagenomes</taxon>
        <taxon>ecological metagenomes</taxon>
    </lineage>
</organism>
<dbReference type="EMBL" id="BART01002929">
    <property type="protein sequence ID" value="GAG70189.1"/>
    <property type="molecule type" value="Genomic_DNA"/>
</dbReference>